<name>A0ABQ9P0J1_9PEZI</name>
<sequence>MVAYKFDNQLIVRNSQHTGIKSKDDKPLEIGLPKLVLKLRLAEPNVSASGKTEPKGAHNAANDALWTLQCSIWQTLQKPARADSKFDPYKPVKFPFECDSRLVSLDFEERPSRSGRRRS</sequence>
<organism evidence="1 2">
    <name type="scientific">Coniosporium apollinis</name>
    <dbReference type="NCBI Taxonomy" id="61459"/>
    <lineage>
        <taxon>Eukaryota</taxon>
        <taxon>Fungi</taxon>
        <taxon>Dikarya</taxon>
        <taxon>Ascomycota</taxon>
        <taxon>Pezizomycotina</taxon>
        <taxon>Dothideomycetes</taxon>
        <taxon>Dothideomycetes incertae sedis</taxon>
        <taxon>Coniosporium</taxon>
    </lineage>
</organism>
<keyword evidence="2" id="KW-1185">Reference proteome</keyword>
<gene>
    <name evidence="1" type="ORF">H2201_002365</name>
</gene>
<evidence type="ECO:0000313" key="2">
    <source>
        <dbReference type="Proteomes" id="UP001172684"/>
    </source>
</evidence>
<proteinExistence type="predicted"/>
<comment type="caution">
    <text evidence="1">The sequence shown here is derived from an EMBL/GenBank/DDBJ whole genome shotgun (WGS) entry which is preliminary data.</text>
</comment>
<dbReference type="Proteomes" id="UP001172684">
    <property type="component" value="Unassembled WGS sequence"/>
</dbReference>
<accession>A0ABQ9P0J1</accession>
<dbReference type="EMBL" id="JAPDRL010000012">
    <property type="protein sequence ID" value="KAJ9667496.1"/>
    <property type="molecule type" value="Genomic_DNA"/>
</dbReference>
<reference evidence="1" key="1">
    <citation type="submission" date="2022-10" db="EMBL/GenBank/DDBJ databases">
        <title>Culturing micro-colonial fungi from biological soil crusts in the Mojave desert and describing Neophaeococcomyces mojavensis, and introducing the new genera and species Taxawa tesnikishii.</title>
        <authorList>
            <person name="Kurbessoian T."/>
            <person name="Stajich J.E."/>
        </authorList>
    </citation>
    <scope>NUCLEOTIDE SEQUENCE</scope>
    <source>
        <strain evidence="1">TK_1</strain>
    </source>
</reference>
<protein>
    <submittedName>
        <fullName evidence="1">Uncharacterized protein</fullName>
    </submittedName>
</protein>
<evidence type="ECO:0000313" key="1">
    <source>
        <dbReference type="EMBL" id="KAJ9667496.1"/>
    </source>
</evidence>